<feature type="region of interest" description="Disordered" evidence="11">
    <location>
        <begin position="1"/>
        <end position="30"/>
    </location>
</feature>
<dbReference type="InterPro" id="IPR006012">
    <property type="entry name" value="Syntaxin/epimorphin_CS"/>
</dbReference>
<dbReference type="GO" id="GO:0005484">
    <property type="term" value="F:SNAP receptor activity"/>
    <property type="evidence" value="ECO:0007669"/>
    <property type="project" value="InterPro"/>
</dbReference>
<dbReference type="GO" id="GO:0006886">
    <property type="term" value="P:intracellular protein transport"/>
    <property type="evidence" value="ECO:0007669"/>
    <property type="project" value="InterPro"/>
</dbReference>
<evidence type="ECO:0000256" key="12">
    <source>
        <dbReference type="SAM" id="Phobius"/>
    </source>
</evidence>
<dbReference type="FunFam" id="1.20.5.110:FF:000008">
    <property type="entry name" value="Syntaxin 132"/>
    <property type="match status" value="1"/>
</dbReference>
<keyword evidence="8" id="KW-0175">Coiled coil</keyword>
<evidence type="ECO:0000256" key="1">
    <source>
        <dbReference type="ARBA" id="ARBA00004211"/>
    </source>
</evidence>
<dbReference type="Gene3D" id="1.20.58.70">
    <property type="match status" value="1"/>
</dbReference>
<dbReference type="InterPro" id="IPR045242">
    <property type="entry name" value="Syntaxin"/>
</dbReference>
<dbReference type="SMART" id="SM00503">
    <property type="entry name" value="SynN"/>
    <property type="match status" value="1"/>
</dbReference>
<keyword evidence="4 12" id="KW-0812">Transmembrane</keyword>
<evidence type="ECO:0000256" key="8">
    <source>
        <dbReference type="ARBA" id="ARBA00023054"/>
    </source>
</evidence>
<dbReference type="GO" id="GO:0016020">
    <property type="term" value="C:membrane"/>
    <property type="evidence" value="ECO:0007669"/>
    <property type="project" value="UniProtKB-SubCell"/>
</dbReference>
<protein>
    <submittedName>
        <fullName evidence="14">(thale cress) hypothetical protein</fullName>
    </submittedName>
</protein>
<feature type="domain" description="T-SNARE coiled-coil homology" evidence="13">
    <location>
        <begin position="209"/>
        <end position="271"/>
    </location>
</feature>
<keyword evidence="7" id="KW-0007">Acetylation</keyword>
<reference evidence="14 15" key="1">
    <citation type="submission" date="2020-09" db="EMBL/GenBank/DDBJ databases">
        <authorList>
            <person name="Ashkenazy H."/>
        </authorList>
    </citation>
    <scope>NUCLEOTIDE SEQUENCE [LARGE SCALE GENOMIC DNA]</scope>
    <source>
        <strain evidence="15">cv. Cdm-0</strain>
    </source>
</reference>
<gene>
    <name evidence="14" type="ORF">AT9943_LOCUS18627</name>
</gene>
<feature type="transmembrane region" description="Helical" evidence="12">
    <location>
        <begin position="281"/>
        <end position="301"/>
    </location>
</feature>
<keyword evidence="9 12" id="KW-0472">Membrane</keyword>
<dbReference type="EMBL" id="LR881470">
    <property type="protein sequence ID" value="CAD5331134.1"/>
    <property type="molecule type" value="Genomic_DNA"/>
</dbReference>
<proteinExistence type="inferred from homology"/>
<evidence type="ECO:0000256" key="11">
    <source>
        <dbReference type="SAM" id="MobiDB-lite"/>
    </source>
</evidence>
<name>A0A7G2F960_ARATH</name>
<evidence type="ECO:0000259" key="13">
    <source>
        <dbReference type="PROSITE" id="PS50192"/>
    </source>
</evidence>
<keyword evidence="3" id="KW-0813">Transport</keyword>
<dbReference type="PANTHER" id="PTHR19957">
    <property type="entry name" value="SYNTAXIN"/>
    <property type="match status" value="1"/>
</dbReference>
<dbReference type="InterPro" id="IPR006011">
    <property type="entry name" value="Syntaxin_N"/>
</dbReference>
<evidence type="ECO:0000256" key="10">
    <source>
        <dbReference type="RuleBase" id="RU003858"/>
    </source>
</evidence>
<dbReference type="PROSITE" id="PS00914">
    <property type="entry name" value="SYNTAXIN"/>
    <property type="match status" value="1"/>
</dbReference>
<dbReference type="AlphaFoldDB" id="A0A7G2F960"/>
<evidence type="ECO:0000256" key="3">
    <source>
        <dbReference type="ARBA" id="ARBA00022448"/>
    </source>
</evidence>
<dbReference type="SMART" id="SM00397">
    <property type="entry name" value="t_SNARE"/>
    <property type="match status" value="1"/>
</dbReference>
<dbReference type="GO" id="GO:0016192">
    <property type="term" value="P:vesicle-mediated transport"/>
    <property type="evidence" value="ECO:0007669"/>
    <property type="project" value="InterPro"/>
</dbReference>
<keyword evidence="5" id="KW-0653">Protein transport</keyword>
<evidence type="ECO:0000313" key="15">
    <source>
        <dbReference type="Proteomes" id="UP000516314"/>
    </source>
</evidence>
<evidence type="ECO:0000313" key="14">
    <source>
        <dbReference type="EMBL" id="CAD5331134.1"/>
    </source>
</evidence>
<comment type="similarity">
    <text evidence="2 10">Belongs to the syntaxin family.</text>
</comment>
<dbReference type="PROSITE" id="PS50192">
    <property type="entry name" value="T_SNARE"/>
    <property type="match status" value="1"/>
</dbReference>
<dbReference type="Proteomes" id="UP000516314">
    <property type="component" value="Chromosome 5"/>
</dbReference>
<organism evidence="14 15">
    <name type="scientific">Arabidopsis thaliana</name>
    <name type="common">Mouse-ear cress</name>
    <dbReference type="NCBI Taxonomy" id="3702"/>
    <lineage>
        <taxon>Eukaryota</taxon>
        <taxon>Viridiplantae</taxon>
        <taxon>Streptophyta</taxon>
        <taxon>Embryophyta</taxon>
        <taxon>Tracheophyta</taxon>
        <taxon>Spermatophyta</taxon>
        <taxon>Magnoliopsida</taxon>
        <taxon>eudicotyledons</taxon>
        <taxon>Gunneridae</taxon>
        <taxon>Pentapetalae</taxon>
        <taxon>rosids</taxon>
        <taxon>malvids</taxon>
        <taxon>Brassicales</taxon>
        <taxon>Brassicaceae</taxon>
        <taxon>Camelineae</taxon>
        <taxon>Arabidopsis</taxon>
    </lineage>
</organism>
<dbReference type="Gene3D" id="1.20.5.110">
    <property type="match status" value="1"/>
</dbReference>
<evidence type="ECO:0000256" key="5">
    <source>
        <dbReference type="ARBA" id="ARBA00022927"/>
    </source>
</evidence>
<keyword evidence="6 12" id="KW-1133">Transmembrane helix</keyword>
<dbReference type="PANTHER" id="PTHR19957:SF307">
    <property type="entry name" value="PROTEIN SSO1-RELATED"/>
    <property type="match status" value="1"/>
</dbReference>
<evidence type="ECO:0000256" key="2">
    <source>
        <dbReference type="ARBA" id="ARBA00009063"/>
    </source>
</evidence>
<dbReference type="CDD" id="cd15848">
    <property type="entry name" value="SNARE_syntaxin1-like"/>
    <property type="match status" value="1"/>
</dbReference>
<evidence type="ECO:0000256" key="4">
    <source>
        <dbReference type="ARBA" id="ARBA00022692"/>
    </source>
</evidence>
<sequence>MNDLLKGSFELPRGQSSREGDVELGEQQGGDQGLEDFFKKVQVIDKQYDKLDKLLKKLQASHEESKSVTKAPAMKGNFFFFSTCFCMHIFPELVQASETIKKTMEKDVDEVGSIARFIKGKLEELDRENLANRQKPGCAKGSGVDRSRTATTLSLKKKLKDKMAERVYTVTGERADEDTIDELIETGNSEQIFQKAIQEQGRGQVMDTLAEIQERHDAVRDLEKKLLDLQQIFLDMAVLVDAQGEMLDNIESQVSSAVDHVQSGNTALQRAKSLQKNSRKWMCIAIIILLIVVAVIVVGVLKPWKNKSA</sequence>
<evidence type="ECO:0000256" key="9">
    <source>
        <dbReference type="ARBA" id="ARBA00023136"/>
    </source>
</evidence>
<dbReference type="InterPro" id="IPR010989">
    <property type="entry name" value="SNARE"/>
</dbReference>
<evidence type="ECO:0000256" key="6">
    <source>
        <dbReference type="ARBA" id="ARBA00022989"/>
    </source>
</evidence>
<dbReference type="Pfam" id="PF05739">
    <property type="entry name" value="SNARE"/>
    <property type="match status" value="1"/>
</dbReference>
<evidence type="ECO:0000256" key="7">
    <source>
        <dbReference type="ARBA" id="ARBA00022990"/>
    </source>
</evidence>
<dbReference type="Pfam" id="PF00804">
    <property type="entry name" value="Syntaxin"/>
    <property type="match status" value="3"/>
</dbReference>
<accession>A0A7G2F960</accession>
<dbReference type="InterPro" id="IPR000727">
    <property type="entry name" value="T_SNARE_dom"/>
</dbReference>
<dbReference type="SUPFAM" id="SSF47661">
    <property type="entry name" value="t-snare proteins"/>
    <property type="match status" value="1"/>
</dbReference>
<comment type="subcellular location">
    <subcellularLocation>
        <location evidence="1">Membrane</location>
        <topology evidence="1">Single-pass type IV membrane protein</topology>
    </subcellularLocation>
</comment>